<feature type="region of interest" description="Disordered" evidence="1">
    <location>
        <begin position="1"/>
        <end position="27"/>
    </location>
</feature>
<dbReference type="InterPro" id="IPR017520">
    <property type="entry name" value="CHP03086"/>
</dbReference>
<dbReference type="SUPFAM" id="SSF109854">
    <property type="entry name" value="DinB/YfiT-like putative metalloenzymes"/>
    <property type="match status" value="1"/>
</dbReference>
<keyword evidence="4" id="KW-1185">Reference proteome</keyword>
<accession>A0ABT0IBL0</accession>
<dbReference type="NCBIfam" id="TIGR03083">
    <property type="entry name" value="maleylpyruvate isomerase family mycothiol-dependent enzyme"/>
    <property type="match status" value="1"/>
</dbReference>
<name>A0ABT0IBL0_9ACTN</name>
<dbReference type="InterPro" id="IPR024344">
    <property type="entry name" value="MDMPI_metal-binding"/>
</dbReference>
<feature type="domain" description="Mycothiol-dependent maleylpyruvate isomerase metal-binding" evidence="2">
    <location>
        <begin position="24"/>
        <end position="147"/>
    </location>
</feature>
<proteinExistence type="predicted"/>
<evidence type="ECO:0000313" key="4">
    <source>
        <dbReference type="Proteomes" id="UP001522868"/>
    </source>
</evidence>
<dbReference type="InterPro" id="IPR017517">
    <property type="entry name" value="Maleyloyr_isom"/>
</dbReference>
<dbReference type="NCBIfam" id="TIGR03086">
    <property type="entry name" value="TIGR03086 family metal-binding protein"/>
    <property type="match status" value="1"/>
</dbReference>
<comment type="caution">
    <text evidence="3">The sequence shown here is derived from an EMBL/GenBank/DDBJ whole genome shotgun (WGS) entry which is preliminary data.</text>
</comment>
<organism evidence="3 4">
    <name type="scientific">Streptomyces lichenis</name>
    <dbReference type="NCBI Taxonomy" id="2306967"/>
    <lineage>
        <taxon>Bacteria</taxon>
        <taxon>Bacillati</taxon>
        <taxon>Actinomycetota</taxon>
        <taxon>Actinomycetes</taxon>
        <taxon>Kitasatosporales</taxon>
        <taxon>Streptomycetaceae</taxon>
        <taxon>Streptomyces</taxon>
    </lineage>
</organism>
<evidence type="ECO:0000256" key="1">
    <source>
        <dbReference type="SAM" id="MobiDB-lite"/>
    </source>
</evidence>
<dbReference type="EMBL" id="JALPTH010000013">
    <property type="protein sequence ID" value="MCK8678693.1"/>
    <property type="molecule type" value="Genomic_DNA"/>
</dbReference>
<gene>
    <name evidence="3" type="ORF">M1O15_15105</name>
</gene>
<sequence>MDIDDDSGTSTGPGSGTGQVPDLGPATDRVAALLDGVADEHLDGPTPCPQYAVRELLAHLEGLSAALRDAARKELGPMTDADPGAALPVLSADWRTALPRLLGELAEAWRAPEAWQGTTRAGGITLPGQVAGMVAWNEVVVHGWDLARATGQPYAVDEEALKSSYALLEPSDDGAGLFGPPVPVPDGAPLLDRVIGRSGRRPDWTPGD</sequence>
<reference evidence="3 4" key="1">
    <citation type="submission" date="2022-04" db="EMBL/GenBank/DDBJ databases">
        <title>Streptomyces sp. nov. LCR6-01 isolated from Lichen of Dirinaria sp.</title>
        <authorList>
            <person name="Kanchanasin P."/>
            <person name="Tanasupawat S."/>
            <person name="Phongsopitanun W."/>
        </authorList>
    </citation>
    <scope>NUCLEOTIDE SEQUENCE [LARGE SCALE GENOMIC DNA]</scope>
    <source>
        <strain evidence="3 4">LCR6-01</strain>
    </source>
</reference>
<dbReference type="Pfam" id="PF11716">
    <property type="entry name" value="MDMPI_N"/>
    <property type="match status" value="1"/>
</dbReference>
<dbReference type="Proteomes" id="UP001522868">
    <property type="component" value="Unassembled WGS sequence"/>
</dbReference>
<feature type="region of interest" description="Disordered" evidence="1">
    <location>
        <begin position="176"/>
        <end position="208"/>
    </location>
</feature>
<dbReference type="Gene3D" id="1.20.120.450">
    <property type="entry name" value="dinb family like domain"/>
    <property type="match status" value="1"/>
</dbReference>
<evidence type="ECO:0000313" key="3">
    <source>
        <dbReference type="EMBL" id="MCK8678693.1"/>
    </source>
</evidence>
<evidence type="ECO:0000259" key="2">
    <source>
        <dbReference type="Pfam" id="PF11716"/>
    </source>
</evidence>
<dbReference type="InterPro" id="IPR034660">
    <property type="entry name" value="DinB/YfiT-like"/>
</dbReference>
<protein>
    <submittedName>
        <fullName evidence="3">TIGR03086 family metal-binding protein</fullName>
    </submittedName>
</protein>